<dbReference type="AlphaFoldDB" id="A0A7V8B3Z2"/>
<evidence type="ECO:0000259" key="1">
    <source>
        <dbReference type="SMART" id="SM00901"/>
    </source>
</evidence>
<sequence>MGCGSWEEFRNRIIADSSHDGIFRKGQFLFRGQGSDGWKLSTTFDRWYTGERGSKNTVAGRLLQEFTAECELEDMPDSLRSNPTSMLGLGQHHGLPTRLLDWTESPFVAAFFAFSGHVRQGYGYRKPDGFTALNLQKYVAVWMLDASNSAWTEDQGCPIVKVPAIWNPRIKNQLGKFTHLKNPADSLEEYVSQFPEGEVELLQYTLPVGDARPAIAELDAMGLSHGRIYPGLDGFARAAEVRVSLSGI</sequence>
<proteinExistence type="predicted"/>
<dbReference type="Pfam" id="PF08867">
    <property type="entry name" value="FRG"/>
    <property type="match status" value="1"/>
</dbReference>
<evidence type="ECO:0000313" key="2">
    <source>
        <dbReference type="EMBL" id="KAB2658485.1"/>
    </source>
</evidence>
<dbReference type="InterPro" id="IPR014966">
    <property type="entry name" value="FRG-dom"/>
</dbReference>
<comment type="caution">
    <text evidence="2">The sequence shown here is derived from an EMBL/GenBank/DDBJ whole genome shotgun (WGS) entry which is preliminary data.</text>
</comment>
<reference evidence="2 3" key="1">
    <citation type="submission" date="2019-09" db="EMBL/GenBank/DDBJ databases">
        <title>Taxonomic organization of the family Brucellaceae based on a phylogenomic approach.</title>
        <authorList>
            <person name="Leclercq S."/>
            <person name="Cloeckaert A."/>
            <person name="Zygmunt M.S."/>
        </authorList>
    </citation>
    <scope>NUCLEOTIDE SEQUENCE [LARGE SCALE GENOMIC DNA]</scope>
    <source>
        <strain evidence="2 3">TA93</strain>
    </source>
</reference>
<organism evidence="2 3">
    <name type="scientific">Brucella tritici</name>
    <dbReference type="NCBI Taxonomy" id="94626"/>
    <lineage>
        <taxon>Bacteria</taxon>
        <taxon>Pseudomonadati</taxon>
        <taxon>Pseudomonadota</taxon>
        <taxon>Alphaproteobacteria</taxon>
        <taxon>Hyphomicrobiales</taxon>
        <taxon>Brucellaceae</taxon>
        <taxon>Brucella/Ochrobactrum group</taxon>
        <taxon>Brucella</taxon>
    </lineage>
</organism>
<protein>
    <submittedName>
        <fullName evidence="2">FRG domain-containing protein</fullName>
    </submittedName>
</protein>
<dbReference type="EMBL" id="WBVY01000002">
    <property type="protein sequence ID" value="KAB2658485.1"/>
    <property type="molecule type" value="Genomic_DNA"/>
</dbReference>
<dbReference type="SMART" id="SM00901">
    <property type="entry name" value="FRG"/>
    <property type="match status" value="1"/>
</dbReference>
<gene>
    <name evidence="2" type="ORF">F9K94_06280</name>
</gene>
<name>A0A7V8B3Z2_9HYPH</name>
<evidence type="ECO:0000313" key="3">
    <source>
        <dbReference type="Proteomes" id="UP000460650"/>
    </source>
</evidence>
<accession>A0A7V8B3Z2</accession>
<feature type="domain" description="FRG" evidence="1">
    <location>
        <begin position="24"/>
        <end position="126"/>
    </location>
</feature>
<dbReference type="Proteomes" id="UP000460650">
    <property type="component" value="Unassembled WGS sequence"/>
</dbReference>